<dbReference type="RefSeq" id="WP_135569042.1">
    <property type="nucleotide sequence ID" value="NZ_RQGK01000013.1"/>
</dbReference>
<gene>
    <name evidence="1" type="ORF">EHQ83_10510</name>
</gene>
<reference evidence="1 2" key="1">
    <citation type="journal article" date="2019" name="PLoS Negl. Trop. Dis.">
        <title>Revisiting the worldwide diversity of Leptospira species in the environment.</title>
        <authorList>
            <person name="Vincent A.T."/>
            <person name="Schiettekatte O."/>
            <person name="Bourhy P."/>
            <person name="Veyrier F.J."/>
            <person name="Picardeau M."/>
        </authorList>
    </citation>
    <scope>NUCLEOTIDE SEQUENCE [LARGE SCALE GENOMIC DNA]</scope>
    <source>
        <strain evidence="1 2">201702445</strain>
    </source>
</reference>
<sequence length="202" mass="22582">MIENGRRSSFGKIAILLLLIACVTCKKDGSGATQAENLASDPQRQIQVQILWEKKSFPLEMELYEGASQRPVDLWATGNVKTLSEAPVSEKISGNDLYLKPGSKKRFVLVVKNTSDRDFYFFAAPHSMVPAEASLGFKFKCLCVNHAFYVPAKEIWYRVVELRTGGETLGKEMKITHTLVGMDEDRIQLYQKRIGTGGSTED</sequence>
<accession>A0A6N4R1P4</accession>
<evidence type="ECO:0000313" key="1">
    <source>
        <dbReference type="EMBL" id="TGL84673.1"/>
    </source>
</evidence>
<evidence type="ECO:0000313" key="2">
    <source>
        <dbReference type="Proteomes" id="UP000297613"/>
    </source>
</evidence>
<organism evidence="1 2">
    <name type="scientific">Leptospira yasudae</name>
    <dbReference type="NCBI Taxonomy" id="2202201"/>
    <lineage>
        <taxon>Bacteria</taxon>
        <taxon>Pseudomonadati</taxon>
        <taxon>Spirochaetota</taxon>
        <taxon>Spirochaetia</taxon>
        <taxon>Leptospirales</taxon>
        <taxon>Leptospiraceae</taxon>
        <taxon>Leptospira</taxon>
    </lineage>
</organism>
<protein>
    <recommendedName>
        <fullName evidence="3">Lipoprotein</fullName>
    </recommendedName>
</protein>
<dbReference type="Proteomes" id="UP000297613">
    <property type="component" value="Unassembled WGS sequence"/>
</dbReference>
<dbReference type="AlphaFoldDB" id="A0A6N4R1P4"/>
<evidence type="ECO:0008006" key="3">
    <source>
        <dbReference type="Google" id="ProtNLM"/>
    </source>
</evidence>
<comment type="caution">
    <text evidence="1">The sequence shown here is derived from an EMBL/GenBank/DDBJ whole genome shotgun (WGS) entry which is preliminary data.</text>
</comment>
<dbReference type="NCBIfam" id="NF047614">
    <property type="entry name" value="LIC11469_fam"/>
    <property type="match status" value="1"/>
</dbReference>
<proteinExistence type="predicted"/>
<dbReference type="EMBL" id="RQGM01000037">
    <property type="protein sequence ID" value="TGL84673.1"/>
    <property type="molecule type" value="Genomic_DNA"/>
</dbReference>
<name>A0A6N4R1P4_9LEPT</name>